<dbReference type="InterPro" id="IPR003697">
    <property type="entry name" value="Maf-like"/>
</dbReference>
<dbReference type="NCBIfam" id="TIGR00172">
    <property type="entry name" value="maf"/>
    <property type="match status" value="1"/>
</dbReference>
<comment type="caution">
    <text evidence="4">The sequence shown here is derived from an EMBL/GenBank/DDBJ whole genome shotgun (WGS) entry which is preliminary data.</text>
</comment>
<proteinExistence type="inferred from homology"/>
<comment type="subcellular location">
    <subcellularLocation>
        <location evidence="3">Cytoplasm</location>
    </subcellularLocation>
</comment>
<dbReference type="EMBL" id="JADIMX010000019">
    <property type="protein sequence ID" value="MBO8433854.1"/>
    <property type="molecule type" value="Genomic_DNA"/>
</dbReference>
<dbReference type="PANTHER" id="PTHR43213">
    <property type="entry name" value="BIFUNCTIONAL DTTP/UTP PYROPHOSPHATASE/METHYLTRANSFERASE PROTEIN-RELATED"/>
    <property type="match status" value="1"/>
</dbReference>
<protein>
    <recommendedName>
        <fullName evidence="3">dTTP/UTP pyrophosphatase</fullName>
        <shortName evidence="3">dTTPase/UTPase</shortName>
        <ecNumber evidence="3">3.6.1.9</ecNumber>
    </recommendedName>
    <alternativeName>
        <fullName evidence="3">Nucleoside triphosphate pyrophosphatase</fullName>
    </alternativeName>
    <alternativeName>
        <fullName evidence="3">Nucleotide pyrophosphatase</fullName>
        <shortName evidence="3">Nucleotide PPase</shortName>
    </alternativeName>
</protein>
<keyword evidence="2 3" id="KW-0378">Hydrolase</keyword>
<comment type="similarity">
    <text evidence="3">Belongs to the Maf family. YhdE subfamily.</text>
</comment>
<comment type="catalytic activity">
    <reaction evidence="3">
        <text>dTTP + H2O = dTMP + diphosphate + H(+)</text>
        <dbReference type="Rhea" id="RHEA:28534"/>
        <dbReference type="ChEBI" id="CHEBI:15377"/>
        <dbReference type="ChEBI" id="CHEBI:15378"/>
        <dbReference type="ChEBI" id="CHEBI:33019"/>
        <dbReference type="ChEBI" id="CHEBI:37568"/>
        <dbReference type="ChEBI" id="CHEBI:63528"/>
        <dbReference type="EC" id="3.6.1.9"/>
    </reaction>
</comment>
<name>A0A9D9DTU7_9FIRM</name>
<comment type="function">
    <text evidence="3">Nucleoside triphosphate pyrophosphatase that hydrolyzes dTTP and UTP. May have a dual role in cell division arrest and in preventing the incorporation of modified nucleotides into cellular nucleic acids.</text>
</comment>
<sequence length="204" mass="22599">MKKFILASASERRKSLLEQIGIPFTAIESNLDEQAEIENENSPYEWVKAIASKKGHAVLSSGNVEPDTVIISADTIVTYMGKILHRPKTKEEARAMLSSISGKKHTVYTGLTLIFVGKDGQIENEENFVDATDVSMHKLTDDEIESYISTDEPYDKAGGYGIQGKGALLIDSICGDYYTVVGLPLSILYRCLRKNGINTLDFWK</sequence>
<accession>A0A9D9DTU7</accession>
<dbReference type="HAMAP" id="MF_00528">
    <property type="entry name" value="Maf"/>
    <property type="match status" value="1"/>
</dbReference>
<dbReference type="Pfam" id="PF02545">
    <property type="entry name" value="Maf"/>
    <property type="match status" value="1"/>
</dbReference>
<comment type="catalytic activity">
    <reaction evidence="3">
        <text>UTP + H2O = UMP + diphosphate + H(+)</text>
        <dbReference type="Rhea" id="RHEA:29395"/>
        <dbReference type="ChEBI" id="CHEBI:15377"/>
        <dbReference type="ChEBI" id="CHEBI:15378"/>
        <dbReference type="ChEBI" id="CHEBI:33019"/>
        <dbReference type="ChEBI" id="CHEBI:46398"/>
        <dbReference type="ChEBI" id="CHEBI:57865"/>
        <dbReference type="EC" id="3.6.1.9"/>
    </reaction>
</comment>
<organism evidence="4 5">
    <name type="scientific">Candidatus Fimicola merdigallinarum</name>
    <dbReference type="NCBI Taxonomy" id="2840819"/>
    <lineage>
        <taxon>Bacteria</taxon>
        <taxon>Bacillati</taxon>
        <taxon>Bacillota</taxon>
        <taxon>Clostridia</taxon>
        <taxon>Lachnospirales</taxon>
        <taxon>Lachnospiraceae</taxon>
        <taxon>Lachnospiraceae incertae sedis</taxon>
        <taxon>Candidatus Fimicola</taxon>
    </lineage>
</organism>
<evidence type="ECO:0000313" key="5">
    <source>
        <dbReference type="Proteomes" id="UP000823611"/>
    </source>
</evidence>
<keyword evidence="3" id="KW-0963">Cytoplasm</keyword>
<evidence type="ECO:0000313" key="4">
    <source>
        <dbReference type="EMBL" id="MBO8433854.1"/>
    </source>
</evidence>
<reference evidence="4" key="1">
    <citation type="submission" date="2020-10" db="EMBL/GenBank/DDBJ databases">
        <authorList>
            <person name="Gilroy R."/>
        </authorList>
    </citation>
    <scope>NUCLEOTIDE SEQUENCE</scope>
    <source>
        <strain evidence="4">F6-4510</strain>
    </source>
</reference>
<dbReference type="GO" id="GO:0005737">
    <property type="term" value="C:cytoplasm"/>
    <property type="evidence" value="ECO:0007669"/>
    <property type="project" value="UniProtKB-SubCell"/>
</dbReference>
<dbReference type="PANTHER" id="PTHR43213:SF5">
    <property type="entry name" value="BIFUNCTIONAL DTTP_UTP PYROPHOSPHATASE_METHYLTRANSFERASE PROTEIN-RELATED"/>
    <property type="match status" value="1"/>
</dbReference>
<feature type="site" description="Important for substrate specificity" evidence="3">
    <location>
        <position position="75"/>
    </location>
</feature>
<feature type="site" description="Important for substrate specificity" evidence="3">
    <location>
        <position position="163"/>
    </location>
</feature>
<dbReference type="InterPro" id="IPR029001">
    <property type="entry name" value="ITPase-like_fam"/>
</dbReference>
<evidence type="ECO:0000256" key="2">
    <source>
        <dbReference type="ARBA" id="ARBA00022801"/>
    </source>
</evidence>
<gene>
    <name evidence="4" type="primary">maf</name>
    <name evidence="4" type="ORF">IAC55_00850</name>
</gene>
<comment type="cofactor">
    <cofactor evidence="1 3">
        <name>a divalent metal cation</name>
        <dbReference type="ChEBI" id="CHEBI:60240"/>
    </cofactor>
</comment>
<dbReference type="AlphaFoldDB" id="A0A9D9DTU7"/>
<comment type="caution">
    <text evidence="3">Lacks conserved residue(s) required for the propagation of feature annotation.</text>
</comment>
<dbReference type="CDD" id="cd00555">
    <property type="entry name" value="Maf"/>
    <property type="match status" value="1"/>
</dbReference>
<keyword evidence="3" id="KW-0546">Nucleotide metabolism</keyword>
<dbReference type="GO" id="GO:0047429">
    <property type="term" value="F:nucleoside triphosphate diphosphatase activity"/>
    <property type="evidence" value="ECO:0007669"/>
    <property type="project" value="UniProtKB-EC"/>
</dbReference>
<feature type="site" description="Important for substrate specificity" evidence="3">
    <location>
        <position position="12"/>
    </location>
</feature>
<dbReference type="Proteomes" id="UP000823611">
    <property type="component" value="Unassembled WGS sequence"/>
</dbReference>
<feature type="active site" description="Proton acceptor" evidence="3">
    <location>
        <position position="74"/>
    </location>
</feature>
<dbReference type="Gene3D" id="3.90.950.10">
    <property type="match status" value="1"/>
</dbReference>
<dbReference type="PIRSF" id="PIRSF006305">
    <property type="entry name" value="Maf"/>
    <property type="match status" value="1"/>
</dbReference>
<dbReference type="GO" id="GO:0009117">
    <property type="term" value="P:nucleotide metabolic process"/>
    <property type="evidence" value="ECO:0007669"/>
    <property type="project" value="UniProtKB-KW"/>
</dbReference>
<reference evidence="4" key="2">
    <citation type="journal article" date="2021" name="PeerJ">
        <title>Extensive microbial diversity within the chicken gut microbiome revealed by metagenomics and culture.</title>
        <authorList>
            <person name="Gilroy R."/>
            <person name="Ravi A."/>
            <person name="Getino M."/>
            <person name="Pursley I."/>
            <person name="Horton D.L."/>
            <person name="Alikhan N.F."/>
            <person name="Baker D."/>
            <person name="Gharbi K."/>
            <person name="Hall N."/>
            <person name="Watson M."/>
            <person name="Adriaenssens E.M."/>
            <person name="Foster-Nyarko E."/>
            <person name="Jarju S."/>
            <person name="Secka A."/>
            <person name="Antonio M."/>
            <person name="Oren A."/>
            <person name="Chaudhuri R.R."/>
            <person name="La Ragione R."/>
            <person name="Hildebrand F."/>
            <person name="Pallen M.J."/>
        </authorList>
    </citation>
    <scope>NUCLEOTIDE SEQUENCE</scope>
    <source>
        <strain evidence="4">F6-4510</strain>
    </source>
</reference>
<evidence type="ECO:0000256" key="3">
    <source>
        <dbReference type="HAMAP-Rule" id="MF_00528"/>
    </source>
</evidence>
<dbReference type="SUPFAM" id="SSF52972">
    <property type="entry name" value="ITPase-like"/>
    <property type="match status" value="1"/>
</dbReference>
<dbReference type="EC" id="3.6.1.9" evidence="3"/>
<evidence type="ECO:0000256" key="1">
    <source>
        <dbReference type="ARBA" id="ARBA00001968"/>
    </source>
</evidence>